<feature type="region of interest" description="Disordered" evidence="1">
    <location>
        <begin position="114"/>
        <end position="156"/>
    </location>
</feature>
<evidence type="ECO:0000313" key="2">
    <source>
        <dbReference type="EMBL" id="KAK3941189.1"/>
    </source>
</evidence>
<organism evidence="2 3">
    <name type="scientific">Diplogelasinospora grovesii</name>
    <dbReference type="NCBI Taxonomy" id="303347"/>
    <lineage>
        <taxon>Eukaryota</taxon>
        <taxon>Fungi</taxon>
        <taxon>Dikarya</taxon>
        <taxon>Ascomycota</taxon>
        <taxon>Pezizomycotina</taxon>
        <taxon>Sordariomycetes</taxon>
        <taxon>Sordariomycetidae</taxon>
        <taxon>Sordariales</taxon>
        <taxon>Diplogelasinosporaceae</taxon>
        <taxon>Diplogelasinospora</taxon>
    </lineage>
</organism>
<gene>
    <name evidence="2" type="ORF">QBC46DRAFT_108577</name>
</gene>
<comment type="caution">
    <text evidence="2">The sequence shown here is derived from an EMBL/GenBank/DDBJ whole genome shotgun (WGS) entry which is preliminary data.</text>
</comment>
<feature type="non-terminal residue" evidence="2">
    <location>
        <position position="1"/>
    </location>
</feature>
<reference evidence="3" key="1">
    <citation type="journal article" date="2023" name="Mol. Phylogenet. Evol.">
        <title>Genome-scale phylogeny and comparative genomics of the fungal order Sordariales.</title>
        <authorList>
            <person name="Hensen N."/>
            <person name="Bonometti L."/>
            <person name="Westerberg I."/>
            <person name="Brannstrom I.O."/>
            <person name="Guillou S."/>
            <person name="Cros-Aarteil S."/>
            <person name="Calhoun S."/>
            <person name="Haridas S."/>
            <person name="Kuo A."/>
            <person name="Mondo S."/>
            <person name="Pangilinan J."/>
            <person name="Riley R."/>
            <person name="LaButti K."/>
            <person name="Andreopoulos B."/>
            <person name="Lipzen A."/>
            <person name="Chen C."/>
            <person name="Yan M."/>
            <person name="Daum C."/>
            <person name="Ng V."/>
            <person name="Clum A."/>
            <person name="Steindorff A."/>
            <person name="Ohm R.A."/>
            <person name="Martin F."/>
            <person name="Silar P."/>
            <person name="Natvig D.O."/>
            <person name="Lalanne C."/>
            <person name="Gautier V."/>
            <person name="Ament-Velasquez S.L."/>
            <person name="Kruys A."/>
            <person name="Hutchinson M.I."/>
            <person name="Powell A.J."/>
            <person name="Barry K."/>
            <person name="Miller A.N."/>
            <person name="Grigoriev I.V."/>
            <person name="Debuchy R."/>
            <person name="Gladieux P."/>
            <person name="Hiltunen Thoren M."/>
            <person name="Johannesson H."/>
        </authorList>
    </citation>
    <scope>NUCLEOTIDE SEQUENCE [LARGE SCALE GENOMIC DNA]</scope>
    <source>
        <strain evidence="3">CBS 340.73</strain>
    </source>
</reference>
<feature type="region of interest" description="Disordered" evidence="1">
    <location>
        <begin position="69"/>
        <end position="100"/>
    </location>
</feature>
<dbReference type="EMBL" id="MU853786">
    <property type="protein sequence ID" value="KAK3941189.1"/>
    <property type="molecule type" value="Genomic_DNA"/>
</dbReference>
<feature type="compositionally biased region" description="Basic and acidic residues" evidence="1">
    <location>
        <begin position="124"/>
        <end position="143"/>
    </location>
</feature>
<keyword evidence="3" id="KW-1185">Reference proteome</keyword>
<accession>A0AAN6N9Z8</accession>
<proteinExistence type="predicted"/>
<sequence>TDYHATRAQLSRCIPLVLSSSVIERSGEIPHLWLPLLRPFIHCTCDGMWIAVDGICILLRKSTTYRKNRRARKPPLLGPGRNRDDHGKSISAENDVPSSAEPFPNCLLQRRAPWQPGSSGQSSKHVDHNGKERPGHSSGTEKPHLRRVPRPQEALGTARACSNRIRLCSTLIATNISDLCQRLVGGGDGEVHVFRDALASS</sequence>
<dbReference type="AlphaFoldDB" id="A0AAN6N9Z8"/>
<evidence type="ECO:0000256" key="1">
    <source>
        <dbReference type="SAM" id="MobiDB-lite"/>
    </source>
</evidence>
<protein>
    <submittedName>
        <fullName evidence="2">Uncharacterized protein</fullName>
    </submittedName>
</protein>
<name>A0AAN6N9Z8_9PEZI</name>
<evidence type="ECO:0000313" key="3">
    <source>
        <dbReference type="Proteomes" id="UP001303473"/>
    </source>
</evidence>
<dbReference type="Proteomes" id="UP001303473">
    <property type="component" value="Unassembled WGS sequence"/>
</dbReference>